<dbReference type="AlphaFoldDB" id="A0A0F4LPD4"/>
<dbReference type="EMBL" id="JXLG01000009">
    <property type="protein sequence ID" value="KJY60139.1"/>
    <property type="molecule type" value="Genomic_DNA"/>
</dbReference>
<keyword evidence="2" id="KW-1185">Reference proteome</keyword>
<evidence type="ECO:0000313" key="1">
    <source>
        <dbReference type="EMBL" id="KJY60139.1"/>
    </source>
</evidence>
<dbReference type="RefSeq" id="WP_046307524.1">
    <property type="nucleotide sequence ID" value="NZ_KQ034000.1"/>
</dbReference>
<dbReference type="InterPro" id="IPR046174">
    <property type="entry name" value="DUF6176"/>
</dbReference>
<gene>
    <name evidence="1" type="ORF">JF72_10780</name>
</gene>
<dbReference type="STRING" id="303541.JF72_10780"/>
<accession>A0A0F4LPD4</accession>
<organism evidence="1 2">
    <name type="scientific">Lactobacillus apis</name>
    <dbReference type="NCBI Taxonomy" id="303541"/>
    <lineage>
        <taxon>Bacteria</taxon>
        <taxon>Bacillati</taxon>
        <taxon>Bacillota</taxon>
        <taxon>Bacilli</taxon>
        <taxon>Lactobacillales</taxon>
        <taxon>Lactobacillaceae</taxon>
        <taxon>Lactobacillus</taxon>
    </lineage>
</organism>
<reference evidence="1 2" key="1">
    <citation type="submission" date="2015-01" db="EMBL/GenBank/DDBJ databases">
        <title>Comparative genomics of the lactic acid bacteria isolated from the honey bee gut.</title>
        <authorList>
            <person name="Ellegaard K.M."/>
            <person name="Tamarit D."/>
            <person name="Javelind E."/>
            <person name="Olofsson T."/>
            <person name="Andersson S.G."/>
            <person name="Vasquez A."/>
        </authorList>
    </citation>
    <scope>NUCLEOTIDE SEQUENCE [LARGE SCALE GENOMIC DNA]</scope>
    <source>
        <strain evidence="1 2">Hma11</strain>
    </source>
</reference>
<dbReference type="Proteomes" id="UP000033682">
    <property type="component" value="Unassembled WGS sequence"/>
</dbReference>
<proteinExistence type="predicted"/>
<evidence type="ECO:0000313" key="2">
    <source>
        <dbReference type="Proteomes" id="UP000033682"/>
    </source>
</evidence>
<comment type="caution">
    <text evidence="1">The sequence shown here is derived from an EMBL/GenBank/DDBJ whole genome shotgun (WGS) entry which is preliminary data.</text>
</comment>
<dbReference type="HOGENOM" id="CLU_168211_0_0_9"/>
<name>A0A0F4LPD4_9LACO</name>
<dbReference type="PATRIC" id="fig|303541.3.peg.1241"/>
<sequence length="115" mass="13767">MVQIELTRFRIKKGKEHRAEEWMKFLNAHHADTVATMAGEKMYVETVFKEENADGYMYFYWYSIQGENGNAVEDSESYIDKKHLEYWEECIDSTYRPVDMTLMQSLFVPKIEENM</sequence>
<dbReference type="Pfam" id="PF19673">
    <property type="entry name" value="DUF6176"/>
    <property type="match status" value="1"/>
</dbReference>
<protein>
    <submittedName>
        <fullName evidence="1">Uncharacterized protein</fullName>
    </submittedName>
</protein>